<gene>
    <name evidence="3" type="ORF">D1115_22710</name>
</gene>
<dbReference type="PROSITE" id="PS51318">
    <property type="entry name" value="TAT"/>
    <property type="match status" value="1"/>
</dbReference>
<dbReference type="InterPro" id="IPR006311">
    <property type="entry name" value="TAT_signal"/>
</dbReference>
<dbReference type="PROSITE" id="PS00571">
    <property type="entry name" value="AMIDASES"/>
    <property type="match status" value="1"/>
</dbReference>
<geneLocation type="plasmid" evidence="4">
    <name>pva1</name>
</geneLocation>
<dbReference type="InterPro" id="IPR023631">
    <property type="entry name" value="Amidase_dom"/>
</dbReference>
<evidence type="ECO:0000313" key="3">
    <source>
        <dbReference type="EMBL" id="AXY03695.1"/>
    </source>
</evidence>
<feature type="domain" description="Amidase" evidence="2">
    <location>
        <begin position="79"/>
        <end position="508"/>
    </location>
</feature>
<comment type="similarity">
    <text evidence="1">Belongs to the amidase family.</text>
</comment>
<dbReference type="Gene3D" id="3.90.1300.10">
    <property type="entry name" value="Amidase signature (AS) domain"/>
    <property type="match status" value="1"/>
</dbReference>
<dbReference type="PANTHER" id="PTHR11895:SF7">
    <property type="entry name" value="GLUTAMYL-TRNA(GLN) AMIDOTRANSFERASE SUBUNIT A, MITOCHONDRIAL"/>
    <property type="match status" value="1"/>
</dbReference>
<evidence type="ECO:0000256" key="1">
    <source>
        <dbReference type="ARBA" id="ARBA00009199"/>
    </source>
</evidence>
<dbReference type="EMBL" id="CP032095">
    <property type="protein sequence ID" value="AXY03695.1"/>
    <property type="molecule type" value="Genomic_DNA"/>
</dbReference>
<dbReference type="Proteomes" id="UP000262832">
    <property type="component" value="Plasmid pVa1"/>
</dbReference>
<reference evidence="3 4" key="1">
    <citation type="submission" date="2018-08" db="EMBL/GenBank/DDBJ databases">
        <title>Genomic taxonomy of the Vibrionaceae family.</title>
        <authorList>
            <person name="Gomez-Gil B."/>
            <person name="Tanaka M."/>
            <person name="Sawabe T."/>
            <person name="Enciso-Ibarra K."/>
        </authorList>
    </citation>
    <scope>NUCLEOTIDE SEQUENCE [LARGE SCALE GENOMIC DNA]</scope>
    <source>
        <strain evidence="3 4">CAIM 1831</strain>
        <plasmid evidence="4">pva1</plasmid>
    </source>
</reference>
<dbReference type="InterPro" id="IPR000120">
    <property type="entry name" value="Amidase"/>
</dbReference>
<dbReference type="InterPro" id="IPR020556">
    <property type="entry name" value="Amidase_CS"/>
</dbReference>
<proteinExistence type="inferred from homology"/>
<dbReference type="PANTHER" id="PTHR11895">
    <property type="entry name" value="TRANSAMIDASE"/>
    <property type="match status" value="1"/>
</dbReference>
<dbReference type="InterPro" id="IPR036928">
    <property type="entry name" value="AS_sf"/>
</dbReference>
<name>A0ABN5PKJ3_9VIBR</name>
<dbReference type="Pfam" id="PF01425">
    <property type="entry name" value="Amidase"/>
    <property type="match status" value="1"/>
</dbReference>
<evidence type="ECO:0000313" key="4">
    <source>
        <dbReference type="Proteomes" id="UP000262832"/>
    </source>
</evidence>
<accession>A0ABN5PKJ3</accession>
<evidence type="ECO:0000259" key="2">
    <source>
        <dbReference type="Pfam" id="PF01425"/>
    </source>
</evidence>
<keyword evidence="4" id="KW-1185">Reference proteome</keyword>
<sequence length="529" mass="57128">MAIIDPKVDDVDRRRRQLLKGSLGTGALIASGLSFTANASAWKNASLPLPEYESWDVTDMAALLKSGEVTPLELFDAASARFEQRKQFNLLSVNHFEQARESAQALSNKTSEERAVLYENAPLLGVPFALKDLHIQLKDTITTNGSEFYKDARATQNSTLTDRYQAAGLNILAKLTSPEFGQTATTESKLHGDTLNPWDVRYSSGGSSGGSAVAVAARILPAAHASDGGGSIRIPAAHCGVFGLKPSRGLVPTGPKHMEGWMGLSVHNVITRSVRDTATLLSVTTGQEAGSRIPHQQHDYLQAITQPPKRLKIAIMDSHPFGLPIDQDCLDGIEKTAALLTSLGHHVEKASPVLPIESMFKGMGVATSSGVLHAVRDREASLGRAAKESEFSPIVWQHIQRAKTFTAQQVYDARSAFDQGGKAFDQFFTQYDVILSPVTTGPPPKIGELTLYQPYETFVQEVIKASPITALFNMTGLPAMSVPLHWNAENLPIGMHFAAGFGQEALLLSLAAQLESALPWQNRVPSTIS</sequence>
<organism evidence="3 4">
    <name type="scientific">Vibrio alfacsensis</name>
    <dbReference type="NCBI Taxonomy" id="1074311"/>
    <lineage>
        <taxon>Bacteria</taxon>
        <taxon>Pseudomonadati</taxon>
        <taxon>Pseudomonadota</taxon>
        <taxon>Gammaproteobacteria</taxon>
        <taxon>Vibrionales</taxon>
        <taxon>Vibrionaceae</taxon>
        <taxon>Vibrio</taxon>
    </lineage>
</organism>
<protein>
    <submittedName>
        <fullName evidence="3">Amidase</fullName>
    </submittedName>
</protein>
<dbReference type="RefSeq" id="WP_128813575.1">
    <property type="nucleotide sequence ID" value="NZ_CP032095.1"/>
</dbReference>
<dbReference type="SUPFAM" id="SSF75304">
    <property type="entry name" value="Amidase signature (AS) enzymes"/>
    <property type="match status" value="1"/>
</dbReference>
<keyword evidence="3" id="KW-0614">Plasmid</keyword>